<name>A0ABP8I2I2_9BACT</name>
<comment type="caution">
    <text evidence="1">The sequence shown here is derived from an EMBL/GenBank/DDBJ whole genome shotgun (WGS) entry which is preliminary data.</text>
</comment>
<dbReference type="RefSeq" id="WP_345233889.1">
    <property type="nucleotide sequence ID" value="NZ_BAABGZ010000010.1"/>
</dbReference>
<gene>
    <name evidence="1" type="ORF">GCM10023185_07110</name>
</gene>
<evidence type="ECO:0000313" key="1">
    <source>
        <dbReference type="EMBL" id="GAA4349945.1"/>
    </source>
</evidence>
<keyword evidence="2" id="KW-1185">Reference proteome</keyword>
<reference evidence="2" key="1">
    <citation type="journal article" date="2019" name="Int. J. Syst. Evol. Microbiol.">
        <title>The Global Catalogue of Microorganisms (GCM) 10K type strain sequencing project: providing services to taxonomists for standard genome sequencing and annotation.</title>
        <authorList>
            <consortium name="The Broad Institute Genomics Platform"/>
            <consortium name="The Broad Institute Genome Sequencing Center for Infectious Disease"/>
            <person name="Wu L."/>
            <person name="Ma J."/>
        </authorList>
    </citation>
    <scope>NUCLEOTIDE SEQUENCE [LARGE SCALE GENOMIC DNA]</scope>
    <source>
        <strain evidence="2">JCM 17923</strain>
    </source>
</reference>
<proteinExistence type="predicted"/>
<sequence>MNNLRILSLYLAAGIPVEHKAHGRGILKGLPFCQVPTERAVAEVAFDPPNAMGMHDIEDVANVVPVLYDLADLDKVLNEHPDTGYLFDLLGGFTDTDLQHFALVTDTVRALGVALNIPEGSYTRRALPAPPEQLSLFNNAA</sequence>
<dbReference type="EMBL" id="BAABGZ010000010">
    <property type="protein sequence ID" value="GAA4349945.1"/>
    <property type="molecule type" value="Genomic_DNA"/>
</dbReference>
<evidence type="ECO:0000313" key="2">
    <source>
        <dbReference type="Proteomes" id="UP001501153"/>
    </source>
</evidence>
<accession>A0ABP8I2I2</accession>
<protein>
    <submittedName>
        <fullName evidence="1">Uncharacterized protein</fullName>
    </submittedName>
</protein>
<dbReference type="Proteomes" id="UP001501153">
    <property type="component" value="Unassembled WGS sequence"/>
</dbReference>
<organism evidence="1 2">
    <name type="scientific">Hymenobacter saemangeumensis</name>
    <dbReference type="NCBI Taxonomy" id="1084522"/>
    <lineage>
        <taxon>Bacteria</taxon>
        <taxon>Pseudomonadati</taxon>
        <taxon>Bacteroidota</taxon>
        <taxon>Cytophagia</taxon>
        <taxon>Cytophagales</taxon>
        <taxon>Hymenobacteraceae</taxon>
        <taxon>Hymenobacter</taxon>
    </lineage>
</organism>